<reference evidence="2 3" key="1">
    <citation type="submission" date="2023-06" db="EMBL/GenBank/DDBJ databases">
        <title>Novel species in genus Planococcus.</title>
        <authorList>
            <person name="Ning S."/>
        </authorList>
    </citation>
    <scope>NUCLEOTIDE SEQUENCE [LARGE SCALE GENOMIC DNA]</scope>
    <source>
        <strain evidence="2 3">N028</strain>
    </source>
</reference>
<name>A0ABT8N2V7_9BACL</name>
<dbReference type="EC" id="3.1.-.-" evidence="2"/>
<sequence length="121" mass="13935">MTAYRKTQSKFRNLLMERESGCQLCNLTIPALLVASHIVPWAIADEFQKVDLNNGIVLCVSHDALFDRGYISFDDNGKILISSQLPPSEFERLRINKHISINILPEQHRYMRIHRASIQTI</sequence>
<keyword evidence="3" id="KW-1185">Reference proteome</keyword>
<dbReference type="RefSeq" id="WP_301723735.1">
    <property type="nucleotide sequence ID" value="NZ_JAUJWV010000001.1"/>
</dbReference>
<keyword evidence="2" id="KW-0540">Nuclease</keyword>
<evidence type="ECO:0000259" key="1">
    <source>
        <dbReference type="Pfam" id="PF13391"/>
    </source>
</evidence>
<keyword evidence="2" id="KW-0255">Endonuclease</keyword>
<organism evidence="2 3">
    <name type="scientific">Planococcus shixiaomingii</name>
    <dbReference type="NCBI Taxonomy" id="3058393"/>
    <lineage>
        <taxon>Bacteria</taxon>
        <taxon>Bacillati</taxon>
        <taxon>Bacillota</taxon>
        <taxon>Bacilli</taxon>
        <taxon>Bacillales</taxon>
        <taxon>Caryophanaceae</taxon>
        <taxon>Planococcus</taxon>
    </lineage>
</organism>
<dbReference type="Proteomes" id="UP001172055">
    <property type="component" value="Unassembled WGS sequence"/>
</dbReference>
<dbReference type="GO" id="GO:0004519">
    <property type="term" value="F:endonuclease activity"/>
    <property type="evidence" value="ECO:0007669"/>
    <property type="project" value="UniProtKB-KW"/>
</dbReference>
<dbReference type="InterPro" id="IPR003615">
    <property type="entry name" value="HNH_nuc"/>
</dbReference>
<protein>
    <submittedName>
        <fullName evidence="2">HNH endonuclease signature motif containing protein</fullName>
        <ecNumber evidence="2">3.1.-.-</ecNumber>
    </submittedName>
</protein>
<proteinExistence type="predicted"/>
<evidence type="ECO:0000313" key="2">
    <source>
        <dbReference type="EMBL" id="MDN7242222.1"/>
    </source>
</evidence>
<dbReference type="GO" id="GO:0016787">
    <property type="term" value="F:hydrolase activity"/>
    <property type="evidence" value="ECO:0007669"/>
    <property type="project" value="UniProtKB-KW"/>
</dbReference>
<keyword evidence="2" id="KW-0378">Hydrolase</keyword>
<gene>
    <name evidence="2" type="ORF">QWY14_10455</name>
</gene>
<dbReference type="EMBL" id="JAUJWV010000001">
    <property type="protein sequence ID" value="MDN7242222.1"/>
    <property type="molecule type" value="Genomic_DNA"/>
</dbReference>
<dbReference type="Pfam" id="PF13391">
    <property type="entry name" value="HNH_2"/>
    <property type="match status" value="1"/>
</dbReference>
<comment type="caution">
    <text evidence="2">The sequence shown here is derived from an EMBL/GenBank/DDBJ whole genome shotgun (WGS) entry which is preliminary data.</text>
</comment>
<evidence type="ECO:0000313" key="3">
    <source>
        <dbReference type="Proteomes" id="UP001172055"/>
    </source>
</evidence>
<accession>A0ABT8N2V7</accession>
<feature type="domain" description="HNH nuclease" evidence="1">
    <location>
        <begin position="22"/>
        <end position="74"/>
    </location>
</feature>